<comment type="caution">
    <text evidence="1">The sequence shown here is derived from an EMBL/GenBank/DDBJ whole genome shotgun (WGS) entry which is preliminary data.</text>
</comment>
<dbReference type="AlphaFoldDB" id="A0A225WWI5"/>
<dbReference type="PANTHER" id="PTHR37984">
    <property type="entry name" value="PROTEIN CBG26694"/>
    <property type="match status" value="1"/>
</dbReference>
<organism evidence="1 2">
    <name type="scientific">Phytophthora megakarya</name>
    <dbReference type="NCBI Taxonomy" id="4795"/>
    <lineage>
        <taxon>Eukaryota</taxon>
        <taxon>Sar</taxon>
        <taxon>Stramenopiles</taxon>
        <taxon>Oomycota</taxon>
        <taxon>Peronosporomycetes</taxon>
        <taxon>Peronosporales</taxon>
        <taxon>Peronosporaceae</taxon>
        <taxon>Phytophthora</taxon>
    </lineage>
</organism>
<dbReference type="SUPFAM" id="SSF56672">
    <property type="entry name" value="DNA/RNA polymerases"/>
    <property type="match status" value="1"/>
</dbReference>
<dbReference type="OrthoDB" id="120907at2759"/>
<sequence>MIGKGNMLPPAARGVVCDIDVGGAWSITLKCRMLRIQLREKLVELIKGPLSAKMINHSRSPCASPIVVIIKKNGVDMRLCIDYRLVKSLTQLMVYPML</sequence>
<gene>
    <name evidence="1" type="ORF">PHMEG_0003463</name>
</gene>
<keyword evidence="1" id="KW-0695">RNA-directed DNA polymerase</keyword>
<keyword evidence="2" id="KW-1185">Reference proteome</keyword>
<dbReference type="EMBL" id="NBNE01000177">
    <property type="protein sequence ID" value="OWZ21912.1"/>
    <property type="molecule type" value="Genomic_DNA"/>
</dbReference>
<dbReference type="Proteomes" id="UP000198211">
    <property type="component" value="Unassembled WGS sequence"/>
</dbReference>
<dbReference type="PANTHER" id="PTHR37984:SF5">
    <property type="entry name" value="PROTEIN NYNRIN-LIKE"/>
    <property type="match status" value="1"/>
</dbReference>
<reference evidence="2" key="1">
    <citation type="submission" date="2017-03" db="EMBL/GenBank/DDBJ databases">
        <title>Phytopthora megakarya and P. palmivora, two closely related causual agents of cacao black pod achieved similar genome size and gene model numbers by different mechanisms.</title>
        <authorList>
            <person name="Ali S."/>
            <person name="Shao J."/>
            <person name="Larry D.J."/>
            <person name="Kronmiller B."/>
            <person name="Shen D."/>
            <person name="Strem M.D."/>
            <person name="Melnick R.L."/>
            <person name="Guiltinan M.J."/>
            <person name="Tyler B.M."/>
            <person name="Meinhardt L.W."/>
            <person name="Bailey B.A."/>
        </authorList>
    </citation>
    <scope>NUCLEOTIDE SEQUENCE [LARGE SCALE GENOMIC DNA]</scope>
    <source>
        <strain evidence="2">zdho120</strain>
    </source>
</reference>
<accession>A0A225WWI5</accession>
<evidence type="ECO:0000313" key="1">
    <source>
        <dbReference type="EMBL" id="OWZ21912.1"/>
    </source>
</evidence>
<protein>
    <submittedName>
        <fullName evidence="1">Reverse transcriptase</fullName>
    </submittedName>
</protein>
<evidence type="ECO:0000313" key="2">
    <source>
        <dbReference type="Proteomes" id="UP000198211"/>
    </source>
</evidence>
<name>A0A225WWI5_9STRA</name>
<proteinExistence type="predicted"/>
<keyword evidence="1" id="KW-0548">Nucleotidyltransferase</keyword>
<dbReference type="Gene3D" id="3.10.10.10">
    <property type="entry name" value="HIV Type 1 Reverse Transcriptase, subunit A, domain 1"/>
    <property type="match status" value="1"/>
</dbReference>
<dbReference type="InterPro" id="IPR043502">
    <property type="entry name" value="DNA/RNA_pol_sf"/>
</dbReference>
<keyword evidence="1" id="KW-0808">Transferase</keyword>
<dbReference type="GO" id="GO:0003964">
    <property type="term" value="F:RNA-directed DNA polymerase activity"/>
    <property type="evidence" value="ECO:0007669"/>
    <property type="project" value="UniProtKB-KW"/>
</dbReference>
<dbReference type="InterPro" id="IPR050951">
    <property type="entry name" value="Retrovirus_Pol_polyprotein"/>
</dbReference>